<dbReference type="EMBL" id="JWZT01001213">
    <property type="protein sequence ID" value="KII72451.1"/>
    <property type="molecule type" value="Genomic_DNA"/>
</dbReference>
<dbReference type="GO" id="GO:0032039">
    <property type="term" value="C:integrator complex"/>
    <property type="evidence" value="ECO:0007669"/>
    <property type="project" value="TreeGrafter"/>
</dbReference>
<dbReference type="GO" id="GO:0034472">
    <property type="term" value="P:snRNA 3'-end processing"/>
    <property type="evidence" value="ECO:0007669"/>
    <property type="project" value="TreeGrafter"/>
</dbReference>
<dbReference type="PANTHER" id="PTHR12957:SF2">
    <property type="entry name" value="INTEGRATOR COMPLEX SUBUNIT 6"/>
    <property type="match status" value="1"/>
</dbReference>
<comment type="caution">
    <text evidence="1">The sequence shown here is derived from an EMBL/GenBank/DDBJ whole genome shotgun (WGS) entry which is preliminary data.</text>
</comment>
<organism evidence="1 2">
    <name type="scientific">Thelohanellus kitauei</name>
    <name type="common">Myxosporean</name>
    <dbReference type="NCBI Taxonomy" id="669202"/>
    <lineage>
        <taxon>Eukaryota</taxon>
        <taxon>Metazoa</taxon>
        <taxon>Cnidaria</taxon>
        <taxon>Myxozoa</taxon>
        <taxon>Myxosporea</taxon>
        <taxon>Bivalvulida</taxon>
        <taxon>Platysporina</taxon>
        <taxon>Myxobolidae</taxon>
        <taxon>Thelohanellus</taxon>
    </lineage>
</organism>
<dbReference type="AlphaFoldDB" id="A0A0C2MYM6"/>
<sequence>MDPEYKMIREVRQALEAFLRNTPQYYLKSIRQELRKLNIPTAPLNDCFKFTFPQSIVEYINKVMNSARETLALFQNNLTEHKPSINVLKPLSVASVNKIDVRKALLNQKIRATIITSRLNPFDIQTREVIPNFNGLLRSYLSRDRNLMKNYLEEDSKHNVCISKMGDYQSRVKPINLDRVVDPSSIRPTTFGSPFKTRSFNEFNANEADIQLFNHIENSKGMLFRARMERRRKKFRIRPLKTSNKKAMSRDEVNSGDKFPINDRNKKRNQLRLRYFLHIRPYSRYLHKCYQELRKDNPDINVLQCLVKKCQKCVPIMVLILKCVKEEALMFNNRKFVRYINKKLSSLYKKT</sequence>
<proteinExistence type="predicted"/>
<dbReference type="OrthoDB" id="9449012at2759"/>
<dbReference type="Proteomes" id="UP000031668">
    <property type="component" value="Unassembled WGS sequence"/>
</dbReference>
<evidence type="ECO:0000313" key="1">
    <source>
        <dbReference type="EMBL" id="KII72451.1"/>
    </source>
</evidence>
<keyword evidence="2" id="KW-1185">Reference proteome</keyword>
<dbReference type="PANTHER" id="PTHR12957">
    <property type="entry name" value="DEAD/H BOX POLYPEPTIDE 26/DICE1-RELATED"/>
    <property type="match status" value="1"/>
</dbReference>
<protein>
    <submittedName>
        <fullName evidence="1">Uncharacterized protein</fullName>
    </submittedName>
</protein>
<dbReference type="InterPro" id="IPR051113">
    <property type="entry name" value="Integrator_subunit6"/>
</dbReference>
<gene>
    <name evidence="1" type="ORF">RF11_09906</name>
</gene>
<name>A0A0C2MYM6_THEKT</name>
<evidence type="ECO:0000313" key="2">
    <source>
        <dbReference type="Proteomes" id="UP000031668"/>
    </source>
</evidence>
<accession>A0A0C2MYM6</accession>
<reference evidence="1 2" key="1">
    <citation type="journal article" date="2014" name="Genome Biol. Evol.">
        <title>The genome of the myxosporean Thelohanellus kitauei shows adaptations to nutrient acquisition within its fish host.</title>
        <authorList>
            <person name="Yang Y."/>
            <person name="Xiong J."/>
            <person name="Zhou Z."/>
            <person name="Huo F."/>
            <person name="Miao W."/>
            <person name="Ran C."/>
            <person name="Liu Y."/>
            <person name="Zhang J."/>
            <person name="Feng J."/>
            <person name="Wang M."/>
            <person name="Wang M."/>
            <person name="Wang L."/>
            <person name="Yao B."/>
        </authorList>
    </citation>
    <scope>NUCLEOTIDE SEQUENCE [LARGE SCALE GENOMIC DNA]</scope>
    <source>
        <strain evidence="1">Wuqing</strain>
    </source>
</reference>